<reference evidence="2 3" key="1">
    <citation type="submission" date="2017-08" db="EMBL/GenBank/DDBJ databases">
        <title>Infants hospitalized years apart are colonized by the same room-sourced microbial strains.</title>
        <authorList>
            <person name="Brooks B."/>
            <person name="Olm M.R."/>
            <person name="Firek B.A."/>
            <person name="Baker R."/>
            <person name="Thomas B.C."/>
            <person name="Morowitz M.J."/>
            <person name="Banfield J.F."/>
        </authorList>
    </citation>
    <scope>NUCLEOTIDE SEQUENCE [LARGE SCALE GENOMIC DNA]</scope>
    <source>
        <strain evidence="2">S2_005_003_R2_42</strain>
    </source>
</reference>
<evidence type="ECO:0000313" key="2">
    <source>
        <dbReference type="EMBL" id="PZQ16464.1"/>
    </source>
</evidence>
<dbReference type="PROSITE" id="PS51819">
    <property type="entry name" value="VOC"/>
    <property type="match status" value="1"/>
</dbReference>
<protein>
    <submittedName>
        <fullName evidence="2">Glyoxalase/bleomycin resistance/extradiol dioxygenase family protein</fullName>
    </submittedName>
</protein>
<dbReference type="EMBL" id="QFPO01000005">
    <property type="protein sequence ID" value="PZQ16464.1"/>
    <property type="molecule type" value="Genomic_DNA"/>
</dbReference>
<dbReference type="Proteomes" id="UP000249046">
    <property type="component" value="Unassembled WGS sequence"/>
</dbReference>
<keyword evidence="2" id="KW-0223">Dioxygenase</keyword>
<keyword evidence="2" id="KW-0560">Oxidoreductase</keyword>
<dbReference type="SUPFAM" id="SSF54593">
    <property type="entry name" value="Glyoxalase/Bleomycin resistance protein/Dihydroxybiphenyl dioxygenase"/>
    <property type="match status" value="1"/>
</dbReference>
<dbReference type="InterPro" id="IPR029068">
    <property type="entry name" value="Glyas_Bleomycin-R_OHBP_Dase"/>
</dbReference>
<dbReference type="InterPro" id="IPR004360">
    <property type="entry name" value="Glyas_Fos-R_dOase_dom"/>
</dbReference>
<accession>A0A2W5KKS2</accession>
<dbReference type="PANTHER" id="PTHR35006:SF4">
    <property type="entry name" value="BLR7706 PROTEIN"/>
    <property type="match status" value="1"/>
</dbReference>
<dbReference type="GO" id="GO:0051213">
    <property type="term" value="F:dioxygenase activity"/>
    <property type="evidence" value="ECO:0007669"/>
    <property type="project" value="UniProtKB-KW"/>
</dbReference>
<gene>
    <name evidence="2" type="ORF">DI564_07490</name>
</gene>
<organism evidence="2 3">
    <name type="scientific">Rhodanobacter denitrificans</name>
    <dbReference type="NCBI Taxonomy" id="666685"/>
    <lineage>
        <taxon>Bacteria</taxon>
        <taxon>Pseudomonadati</taxon>
        <taxon>Pseudomonadota</taxon>
        <taxon>Gammaproteobacteria</taxon>
        <taxon>Lysobacterales</taxon>
        <taxon>Rhodanobacteraceae</taxon>
        <taxon>Rhodanobacter</taxon>
    </lineage>
</organism>
<dbReference type="PANTHER" id="PTHR35006">
    <property type="entry name" value="GLYOXALASE FAMILY PROTEIN (AFU_ORTHOLOGUE AFUA_5G14830)"/>
    <property type="match status" value="1"/>
</dbReference>
<name>A0A2W5KKS2_9GAMM</name>
<dbReference type="Gene3D" id="3.10.180.10">
    <property type="entry name" value="2,3-Dihydroxybiphenyl 1,2-Dioxygenase, domain 1"/>
    <property type="match status" value="1"/>
</dbReference>
<dbReference type="CDD" id="cd07262">
    <property type="entry name" value="VOC_like"/>
    <property type="match status" value="1"/>
</dbReference>
<comment type="caution">
    <text evidence="2">The sequence shown here is derived from an EMBL/GenBank/DDBJ whole genome shotgun (WGS) entry which is preliminary data.</text>
</comment>
<proteinExistence type="predicted"/>
<evidence type="ECO:0000259" key="1">
    <source>
        <dbReference type="PROSITE" id="PS51819"/>
    </source>
</evidence>
<dbReference type="AlphaFoldDB" id="A0A2W5KKS2"/>
<dbReference type="InterPro" id="IPR037523">
    <property type="entry name" value="VOC_core"/>
</dbReference>
<feature type="domain" description="VOC" evidence="1">
    <location>
        <begin position="1"/>
        <end position="126"/>
    </location>
</feature>
<evidence type="ECO:0000313" key="3">
    <source>
        <dbReference type="Proteomes" id="UP000249046"/>
    </source>
</evidence>
<sequence length="131" mass="13715">MLHHVSLGVTDIERAVAFYDAVLAPLGYVRVWSDLDGDDAAAGYGPPGGGDKLALKRRAGAQPPGPGFHFALAAPGRASVDAFHAAALRHGGRDDGVPGLRPHYGPHYYAAFVVDPDGHRIEAVINTPAQD</sequence>
<dbReference type="Pfam" id="PF00903">
    <property type="entry name" value="Glyoxalase"/>
    <property type="match status" value="1"/>
</dbReference>